<name>A0A285D3J4_9BACI</name>
<dbReference type="Proteomes" id="UP000219546">
    <property type="component" value="Unassembled WGS sequence"/>
</dbReference>
<accession>A0A285D3J4</accession>
<dbReference type="Gene3D" id="3.40.50.150">
    <property type="entry name" value="Vaccinia Virus protein VP39"/>
    <property type="match status" value="1"/>
</dbReference>
<gene>
    <name evidence="1" type="ORF">SAMN05877753_10951</name>
</gene>
<proteinExistence type="predicted"/>
<protein>
    <submittedName>
        <fullName evidence="1">Predicted O-methyltransferase YrrM</fullName>
    </submittedName>
</protein>
<dbReference type="GO" id="GO:0008168">
    <property type="term" value="F:methyltransferase activity"/>
    <property type="evidence" value="ECO:0007669"/>
    <property type="project" value="UniProtKB-KW"/>
</dbReference>
<evidence type="ECO:0000313" key="1">
    <source>
        <dbReference type="EMBL" id="SNX74349.1"/>
    </source>
</evidence>
<dbReference type="PANTHER" id="PTHR43167">
    <property type="entry name" value="PUTATIVE (AFU_ORTHOLOGUE AFUA_6G01830)-RELATED"/>
    <property type="match status" value="1"/>
</dbReference>
<dbReference type="GO" id="GO:0032259">
    <property type="term" value="P:methylation"/>
    <property type="evidence" value="ECO:0007669"/>
    <property type="project" value="UniProtKB-KW"/>
</dbReference>
<dbReference type="AlphaFoldDB" id="A0A285D3J4"/>
<dbReference type="CDD" id="cd02440">
    <property type="entry name" value="AdoMet_MTases"/>
    <property type="match status" value="1"/>
</dbReference>
<dbReference type="Pfam" id="PF13578">
    <property type="entry name" value="Methyltransf_24"/>
    <property type="match status" value="1"/>
</dbReference>
<dbReference type="InterPro" id="IPR029063">
    <property type="entry name" value="SAM-dependent_MTases_sf"/>
</dbReference>
<dbReference type="RefSeq" id="WP_097159902.1">
    <property type="nucleotide sequence ID" value="NZ_JBEPMQ010000009.1"/>
</dbReference>
<dbReference type="SUPFAM" id="SSF53335">
    <property type="entry name" value="S-adenosyl-L-methionine-dependent methyltransferases"/>
    <property type="match status" value="1"/>
</dbReference>
<keyword evidence="1" id="KW-0489">Methyltransferase</keyword>
<dbReference type="OrthoDB" id="9791837at2"/>
<dbReference type="EMBL" id="OAOP01000009">
    <property type="protein sequence ID" value="SNX74349.1"/>
    <property type="molecule type" value="Genomic_DNA"/>
</dbReference>
<keyword evidence="1" id="KW-0808">Transferase</keyword>
<dbReference type="PANTHER" id="PTHR43167:SF1">
    <property type="entry name" value="PUTATIVE (AFU_ORTHOLOGUE AFUA_6G01830)-RELATED"/>
    <property type="match status" value="1"/>
</dbReference>
<keyword evidence="2" id="KW-1185">Reference proteome</keyword>
<reference evidence="1 2" key="1">
    <citation type="submission" date="2017-08" db="EMBL/GenBank/DDBJ databases">
        <authorList>
            <person name="de Groot N.N."/>
        </authorList>
    </citation>
    <scope>NUCLEOTIDE SEQUENCE [LARGE SCALE GENOMIC DNA]</scope>
    <source>
        <strain evidence="1 2">JC228</strain>
    </source>
</reference>
<sequence length="227" mass="25715">MNKMPITMQPIDIKVSQIVDKLVQHNVLYSDTHFQSEKFHQFKKGLVGKIHVPSTTISPIMERMLFAIPSSSNVQNIVILGSYFGYAVFWLAGGMNHFEKGKVVGFDINKEACEGAKNNLKNIDLDWVQIKSADAFSGIKEFEDSSIDLIFIDVEKNGSKSDYALLLDTWYSKLKPGALVLAHDPVVEKFSEDFKKYNERIEDKHRFSVSVTLPIDQCGLCISRTIY</sequence>
<evidence type="ECO:0000313" key="2">
    <source>
        <dbReference type="Proteomes" id="UP000219546"/>
    </source>
</evidence>
<organism evidence="1 2">
    <name type="scientific">Bacillus oleivorans</name>
    <dbReference type="NCBI Taxonomy" id="1448271"/>
    <lineage>
        <taxon>Bacteria</taxon>
        <taxon>Bacillati</taxon>
        <taxon>Bacillota</taxon>
        <taxon>Bacilli</taxon>
        <taxon>Bacillales</taxon>
        <taxon>Bacillaceae</taxon>
        <taxon>Bacillus</taxon>
    </lineage>
</organism>